<dbReference type="PROSITE" id="PS51038">
    <property type="entry name" value="BAH"/>
    <property type="match status" value="1"/>
</dbReference>
<feature type="region of interest" description="Disordered" evidence="1">
    <location>
        <begin position="296"/>
        <end position="319"/>
    </location>
</feature>
<reference evidence="3 4" key="1">
    <citation type="journal article" date="2018" name="PLoS Genet.">
        <title>Population sequencing reveals clonal diversity and ancestral inbreeding in the grapevine cultivar Chardonnay.</title>
        <authorList>
            <person name="Roach M.J."/>
            <person name="Johnson D.L."/>
            <person name="Bohlmann J."/>
            <person name="van Vuuren H.J."/>
            <person name="Jones S.J."/>
            <person name="Pretorius I.S."/>
            <person name="Schmidt S.A."/>
            <person name="Borneman A.R."/>
        </authorList>
    </citation>
    <scope>NUCLEOTIDE SEQUENCE [LARGE SCALE GENOMIC DNA]</scope>
    <source>
        <strain evidence="4">cv. Chardonnay</strain>
        <tissue evidence="3">Leaf</tissue>
    </source>
</reference>
<dbReference type="InterPro" id="IPR008395">
    <property type="entry name" value="Agenet-like_dom"/>
</dbReference>
<name>A0A438FYI5_VITVI</name>
<dbReference type="AlphaFoldDB" id="A0A438FYI5"/>
<dbReference type="PANTHER" id="PTHR31917">
    <property type="entry name" value="AGENET DOMAIN-CONTAINING PROTEIN-RELATED"/>
    <property type="match status" value="1"/>
</dbReference>
<dbReference type="Pfam" id="PF05641">
    <property type="entry name" value="Agenet"/>
    <property type="match status" value="1"/>
</dbReference>
<dbReference type="InterPro" id="IPR014002">
    <property type="entry name" value="Agenet_dom_plant"/>
</dbReference>
<dbReference type="EMBL" id="QGNW01000693">
    <property type="protein sequence ID" value="RVW65026.1"/>
    <property type="molecule type" value="Genomic_DNA"/>
</dbReference>
<gene>
    <name evidence="3" type="ORF">CK203_034977</name>
</gene>
<evidence type="ECO:0000256" key="1">
    <source>
        <dbReference type="SAM" id="MobiDB-lite"/>
    </source>
</evidence>
<dbReference type="SMART" id="SM00743">
    <property type="entry name" value="Agenet"/>
    <property type="match status" value="2"/>
</dbReference>
<sequence>MERPAATSPSSTNSSAFVRWEEVFVSSDRGRREVHYYLKRKDGSSDLAVIGKEKSLRHMSYHYAIRNRSLISIAPSSSLVKLRSRREVIDWLNSLVQGVCTDIQLQRLGHFTKEFLWLGSPWTCRKRRNHYQSFRRNGIKISVSSFSDYFSDIISLVHDFVYVLAEEDKRLVAYLEDMYEDSRGNRMVVVRWFHKIDEVGIVLPLNFNDREIFFSLCHQDLSIECIDGLATVLGPQHFEKFLNEATHTQLEPFVCHKQFDNDEVKPFDITQVKGYWKQEILRYMYTSTLMPDVRSQSSDDVGVEGNLNDASGSRPNKRHCRSEDADACLQLTNKEESVDTSRANFQNISNSLIDYRNEPETCALKDGSAVPFIHRKEAIIQKLPQFLAIGSQVEVLSQDSGIRGCWLRALIIKKHRCKVKVRYQDIMDAADETSNLEEWILASRVAVPDESGLRICGRTTIRPPPPGSNKGRVSWAFDVGSVVDAWWHDGWWEGIVVQKESEDRIHVYFPGEKQELVFGRSDLRHSEEWYENSWKHMKERPDLVTSILSGRESKHVVSKSSDGKLAQTAICDIGWSKKDEGGCVNSQLDSGNDKLKGLGFVPDLLKDDTLSQLKWKTSRKRRRVSGGSVQKLHVNVNTSKSASEIMGSHACDRFFIPKSLKVDCENCKYVGDSLFSSSVVPPLTNLVMSR</sequence>
<dbReference type="Gene3D" id="2.30.30.490">
    <property type="match status" value="1"/>
</dbReference>
<evidence type="ECO:0000313" key="3">
    <source>
        <dbReference type="EMBL" id="RVW65026.1"/>
    </source>
</evidence>
<dbReference type="InterPro" id="IPR043151">
    <property type="entry name" value="BAH_sf"/>
</dbReference>
<comment type="caution">
    <text evidence="3">The sequence shown here is derived from an EMBL/GenBank/DDBJ whole genome shotgun (WGS) entry which is preliminary data.</text>
</comment>
<dbReference type="Pfam" id="PF01426">
    <property type="entry name" value="BAH"/>
    <property type="match status" value="1"/>
</dbReference>
<feature type="domain" description="BAH" evidence="2">
    <location>
        <begin position="153"/>
        <end position="270"/>
    </location>
</feature>
<dbReference type="CDD" id="cd20405">
    <property type="entry name" value="Tudor_Agenet_AtDUF_rpt1_3"/>
    <property type="match status" value="1"/>
</dbReference>
<dbReference type="PANTHER" id="PTHR31917:SF58">
    <property type="entry name" value="AGENET AND BROMO-ADJACENT HOMOLOGY (BAH) DOMAIN-CONTAINING PROTEIN"/>
    <property type="match status" value="1"/>
</dbReference>
<evidence type="ECO:0000313" key="4">
    <source>
        <dbReference type="Proteomes" id="UP000288805"/>
    </source>
</evidence>
<evidence type="ECO:0000259" key="2">
    <source>
        <dbReference type="PROSITE" id="PS51038"/>
    </source>
</evidence>
<dbReference type="CDD" id="cd20406">
    <property type="entry name" value="Tudor_Agenet_AtDUF_rpt2_4"/>
    <property type="match status" value="1"/>
</dbReference>
<dbReference type="InterPro" id="IPR001025">
    <property type="entry name" value="BAH_dom"/>
</dbReference>
<protein>
    <recommendedName>
        <fullName evidence="2">BAH domain-containing protein</fullName>
    </recommendedName>
</protein>
<proteinExistence type="predicted"/>
<dbReference type="GO" id="GO:0003682">
    <property type="term" value="F:chromatin binding"/>
    <property type="evidence" value="ECO:0007669"/>
    <property type="project" value="InterPro"/>
</dbReference>
<dbReference type="Proteomes" id="UP000288805">
    <property type="component" value="Unassembled WGS sequence"/>
</dbReference>
<accession>A0A438FYI5</accession>
<organism evidence="3 4">
    <name type="scientific">Vitis vinifera</name>
    <name type="common">Grape</name>
    <dbReference type="NCBI Taxonomy" id="29760"/>
    <lineage>
        <taxon>Eukaryota</taxon>
        <taxon>Viridiplantae</taxon>
        <taxon>Streptophyta</taxon>
        <taxon>Embryophyta</taxon>
        <taxon>Tracheophyta</taxon>
        <taxon>Spermatophyta</taxon>
        <taxon>Magnoliopsida</taxon>
        <taxon>eudicotyledons</taxon>
        <taxon>Gunneridae</taxon>
        <taxon>Pentapetalae</taxon>
        <taxon>rosids</taxon>
        <taxon>Vitales</taxon>
        <taxon>Vitaceae</taxon>
        <taxon>Viteae</taxon>
        <taxon>Vitis</taxon>
    </lineage>
</organism>